<keyword evidence="1" id="KW-0812">Transmembrane</keyword>
<proteinExistence type="predicted"/>
<reference evidence="2" key="1">
    <citation type="submission" date="2021-01" db="EMBL/GenBank/DDBJ databases">
        <title>Whole genome shotgun sequence of Acrocarpospora phusangensis NBRC 108782.</title>
        <authorList>
            <person name="Komaki H."/>
            <person name="Tamura T."/>
        </authorList>
    </citation>
    <scope>NUCLEOTIDE SEQUENCE</scope>
    <source>
        <strain evidence="2">NBRC 108782</strain>
    </source>
</reference>
<organism evidence="2 3">
    <name type="scientific">Acrocarpospora phusangensis</name>
    <dbReference type="NCBI Taxonomy" id="1070424"/>
    <lineage>
        <taxon>Bacteria</taxon>
        <taxon>Bacillati</taxon>
        <taxon>Actinomycetota</taxon>
        <taxon>Actinomycetes</taxon>
        <taxon>Streptosporangiales</taxon>
        <taxon>Streptosporangiaceae</taxon>
        <taxon>Acrocarpospora</taxon>
    </lineage>
</organism>
<dbReference type="AlphaFoldDB" id="A0A919QEK9"/>
<evidence type="ECO:0000256" key="1">
    <source>
        <dbReference type="SAM" id="Phobius"/>
    </source>
</evidence>
<protein>
    <submittedName>
        <fullName evidence="2">Uncharacterized protein</fullName>
    </submittedName>
</protein>
<comment type="caution">
    <text evidence="2">The sequence shown here is derived from an EMBL/GenBank/DDBJ whole genome shotgun (WGS) entry which is preliminary data.</text>
</comment>
<keyword evidence="1" id="KW-0472">Membrane</keyword>
<accession>A0A919QEK9</accession>
<evidence type="ECO:0000313" key="2">
    <source>
        <dbReference type="EMBL" id="GIH25120.1"/>
    </source>
</evidence>
<feature type="transmembrane region" description="Helical" evidence="1">
    <location>
        <begin position="40"/>
        <end position="60"/>
    </location>
</feature>
<sequence>MATRRKAAGCKASAGDWFGLAVIALTLWALGLTASRLDRIAPLVAFGVGLFAGAAGVLAARSAASRLLARASIRISLTRRAKP</sequence>
<dbReference type="RefSeq" id="WP_204041849.1">
    <property type="nucleotide sequence ID" value="NZ_BOOA01000025.1"/>
</dbReference>
<feature type="transmembrane region" description="Helical" evidence="1">
    <location>
        <begin position="12"/>
        <end position="34"/>
    </location>
</feature>
<keyword evidence="3" id="KW-1185">Reference proteome</keyword>
<keyword evidence="1" id="KW-1133">Transmembrane helix</keyword>
<dbReference type="EMBL" id="BOOA01000025">
    <property type="protein sequence ID" value="GIH25120.1"/>
    <property type="molecule type" value="Genomic_DNA"/>
</dbReference>
<dbReference type="Proteomes" id="UP000640052">
    <property type="component" value="Unassembled WGS sequence"/>
</dbReference>
<evidence type="ECO:0000313" key="3">
    <source>
        <dbReference type="Proteomes" id="UP000640052"/>
    </source>
</evidence>
<name>A0A919QEK9_9ACTN</name>
<gene>
    <name evidence="2" type="ORF">Aph01nite_34300</name>
</gene>